<reference evidence="1 2" key="1">
    <citation type="submission" date="2019-10" db="EMBL/GenBank/DDBJ databases">
        <title>Streptomyces smaragdinus sp. nov. and Streptomyces fabii sp. nov., isolated from the gut of fungus growing-termite Macrotermes natalensis.</title>
        <authorList>
            <person name="Schwitalla J."/>
            <person name="Benndorf R."/>
            <person name="Martin K."/>
            <person name="De Beer W."/>
            <person name="Kaster A.-K."/>
            <person name="Vollmers J."/>
            <person name="Poulsen M."/>
            <person name="Beemelmanns C."/>
        </authorList>
    </citation>
    <scope>NUCLEOTIDE SEQUENCE [LARGE SCALE GENOMIC DNA]</scope>
    <source>
        <strain evidence="1 2">RB5</strain>
    </source>
</reference>
<dbReference type="Proteomes" id="UP000466345">
    <property type="component" value="Unassembled WGS sequence"/>
</dbReference>
<sequence>MLHVYDAGRVRVPFLKPVRGFEGSEVSTGTCDPAPVSWWRPARSPSCSTHVTRTLRTMASISDHGQVTAQPLLHCL</sequence>
<accession>A0A7K0CCD0</accession>
<evidence type="ECO:0000313" key="1">
    <source>
        <dbReference type="EMBL" id="MQY11098.1"/>
    </source>
</evidence>
<dbReference type="EMBL" id="WEGJ01000002">
    <property type="protein sequence ID" value="MQY11098.1"/>
    <property type="molecule type" value="Genomic_DNA"/>
</dbReference>
<gene>
    <name evidence="1" type="ORF">SRB5_12120</name>
</gene>
<organism evidence="1 2">
    <name type="scientific">Streptomyces smaragdinus</name>
    <dbReference type="NCBI Taxonomy" id="2585196"/>
    <lineage>
        <taxon>Bacteria</taxon>
        <taxon>Bacillati</taxon>
        <taxon>Actinomycetota</taxon>
        <taxon>Actinomycetes</taxon>
        <taxon>Kitasatosporales</taxon>
        <taxon>Streptomycetaceae</taxon>
        <taxon>Streptomyces</taxon>
    </lineage>
</organism>
<name>A0A7K0CCD0_9ACTN</name>
<evidence type="ECO:0000313" key="2">
    <source>
        <dbReference type="Proteomes" id="UP000466345"/>
    </source>
</evidence>
<dbReference type="AlphaFoldDB" id="A0A7K0CCD0"/>
<protein>
    <submittedName>
        <fullName evidence="1">Uncharacterized protein</fullName>
    </submittedName>
</protein>
<keyword evidence="2" id="KW-1185">Reference proteome</keyword>
<proteinExistence type="predicted"/>
<comment type="caution">
    <text evidence="1">The sequence shown here is derived from an EMBL/GenBank/DDBJ whole genome shotgun (WGS) entry which is preliminary data.</text>
</comment>